<dbReference type="EMBL" id="VSSQ01063067">
    <property type="protein sequence ID" value="MPN16154.1"/>
    <property type="molecule type" value="Genomic_DNA"/>
</dbReference>
<comment type="caution">
    <text evidence="1">The sequence shown here is derived from an EMBL/GenBank/DDBJ whole genome shotgun (WGS) entry which is preliminary data.</text>
</comment>
<reference evidence="1" key="1">
    <citation type="submission" date="2019-08" db="EMBL/GenBank/DDBJ databases">
        <authorList>
            <person name="Kucharzyk K."/>
            <person name="Murdoch R.W."/>
            <person name="Higgins S."/>
            <person name="Loffler F."/>
        </authorList>
    </citation>
    <scope>NUCLEOTIDE SEQUENCE</scope>
</reference>
<evidence type="ECO:0000313" key="1">
    <source>
        <dbReference type="EMBL" id="MPN16154.1"/>
    </source>
</evidence>
<proteinExistence type="predicted"/>
<accession>A0A645FVU5</accession>
<dbReference type="AlphaFoldDB" id="A0A645FVU5"/>
<gene>
    <name evidence="1" type="ORF">SDC9_163492</name>
</gene>
<sequence>MVANLEHIALQTHAGVDEGLFLGELHIPREQICSVAVGELQDEGIIVVVLFV</sequence>
<protein>
    <submittedName>
        <fullName evidence="1">Uncharacterized protein</fullName>
    </submittedName>
</protein>
<name>A0A645FVU5_9ZZZZ</name>
<organism evidence="1">
    <name type="scientific">bioreactor metagenome</name>
    <dbReference type="NCBI Taxonomy" id="1076179"/>
    <lineage>
        <taxon>unclassified sequences</taxon>
        <taxon>metagenomes</taxon>
        <taxon>ecological metagenomes</taxon>
    </lineage>
</organism>